<evidence type="ECO:0000313" key="3">
    <source>
        <dbReference type="Proteomes" id="UP000246991"/>
    </source>
</evidence>
<feature type="non-terminal residue" evidence="2">
    <location>
        <position position="95"/>
    </location>
</feature>
<evidence type="ECO:0000313" key="2">
    <source>
        <dbReference type="EMBL" id="PWW79703.1"/>
    </source>
</evidence>
<feature type="region of interest" description="Disordered" evidence="1">
    <location>
        <begin position="33"/>
        <end position="52"/>
    </location>
</feature>
<proteinExistence type="predicted"/>
<gene>
    <name evidence="2" type="ORF">C7212DRAFT_305036</name>
</gene>
<protein>
    <submittedName>
        <fullName evidence="2">Uncharacterized protein</fullName>
    </submittedName>
</protein>
<accession>A0A317SZ26</accession>
<dbReference type="OrthoDB" id="377209at2759"/>
<dbReference type="STRING" id="42249.A0A317SZ26"/>
<comment type="caution">
    <text evidence="2">The sequence shown here is derived from an EMBL/GenBank/DDBJ whole genome shotgun (WGS) entry which is preliminary data.</text>
</comment>
<dbReference type="EMBL" id="PYWC01000006">
    <property type="protein sequence ID" value="PWW79703.1"/>
    <property type="molecule type" value="Genomic_DNA"/>
</dbReference>
<dbReference type="Proteomes" id="UP000246991">
    <property type="component" value="Unassembled WGS sequence"/>
</dbReference>
<keyword evidence="3" id="KW-1185">Reference proteome</keyword>
<dbReference type="AlphaFoldDB" id="A0A317SZ26"/>
<feature type="compositionally biased region" description="Basic and acidic residues" evidence="1">
    <location>
        <begin position="33"/>
        <end position="45"/>
    </location>
</feature>
<organism evidence="2 3">
    <name type="scientific">Tuber magnatum</name>
    <name type="common">white Piedmont truffle</name>
    <dbReference type="NCBI Taxonomy" id="42249"/>
    <lineage>
        <taxon>Eukaryota</taxon>
        <taxon>Fungi</taxon>
        <taxon>Dikarya</taxon>
        <taxon>Ascomycota</taxon>
        <taxon>Pezizomycotina</taxon>
        <taxon>Pezizomycetes</taxon>
        <taxon>Pezizales</taxon>
        <taxon>Tuberaceae</taxon>
        <taxon>Tuber</taxon>
    </lineage>
</organism>
<name>A0A317SZ26_9PEZI</name>
<sequence length="95" mass="10390">MEHAEGGMGEEVVAVLVGNVLKPLAFTKAAKRDNTADDDDLRGSENNEENPDTSAAKVIGLWLISDILSNSSLGIRNAWRYRQLFDAALREKGVF</sequence>
<evidence type="ECO:0000256" key="1">
    <source>
        <dbReference type="SAM" id="MobiDB-lite"/>
    </source>
</evidence>
<reference evidence="2 3" key="1">
    <citation type="submission" date="2018-03" db="EMBL/GenBank/DDBJ databases">
        <title>Genomes of Pezizomycetes fungi and the evolution of truffles.</title>
        <authorList>
            <person name="Murat C."/>
            <person name="Payen T."/>
            <person name="Noel B."/>
            <person name="Kuo A."/>
            <person name="Martin F.M."/>
        </authorList>
    </citation>
    <scope>NUCLEOTIDE SEQUENCE [LARGE SCALE GENOMIC DNA]</scope>
    <source>
        <strain evidence="2">091103-1</strain>
    </source>
</reference>